<evidence type="ECO:0000256" key="1">
    <source>
        <dbReference type="SAM" id="SignalP"/>
    </source>
</evidence>
<organism evidence="2 3">
    <name type="scientific">Sagittula salina</name>
    <dbReference type="NCBI Taxonomy" id="2820268"/>
    <lineage>
        <taxon>Bacteria</taxon>
        <taxon>Pseudomonadati</taxon>
        <taxon>Pseudomonadota</taxon>
        <taxon>Alphaproteobacteria</taxon>
        <taxon>Rhodobacterales</taxon>
        <taxon>Roseobacteraceae</taxon>
        <taxon>Sagittula</taxon>
    </lineage>
</organism>
<evidence type="ECO:0000313" key="2">
    <source>
        <dbReference type="EMBL" id="MBP0482786.1"/>
    </source>
</evidence>
<sequence length="261" mass="28163">MNLRTFRTELACAAALAALPLSSHAASHEMDAASVVENVKAAYAEIFEVPQRIEHRFYTTNRSMGQPDVLSIGTLTVHQHGENLDGDLKVNSVVALSETDDHEVLGIPGPTKIIQTEDALYVSGDQGAFVIKESDLGDMGMAMMGPMATLSFFDAMLAGEVFARSEFYQGRPAVTLRSASPFEIGNGTMADAKFWIDAETNLVEHMVVDLASVNADGVEATVMMEADMQYTLDVEIPDGAFMTDNMAAARDITSDVLEMAK</sequence>
<evidence type="ECO:0000313" key="3">
    <source>
        <dbReference type="Proteomes" id="UP000675940"/>
    </source>
</evidence>
<reference evidence="2" key="1">
    <citation type="submission" date="2021-03" db="EMBL/GenBank/DDBJ databases">
        <title>Sagittula salina sp. nov. strain M10.9X isolated from the marine waste.</title>
        <authorList>
            <person name="Satari L."/>
            <person name="Molina-Menor E."/>
            <person name="Vidal-Verdu A."/>
            <person name="Pascual J."/>
            <person name="Pereto J."/>
            <person name="Porcar M."/>
        </authorList>
    </citation>
    <scope>NUCLEOTIDE SEQUENCE</scope>
    <source>
        <strain evidence="2">M10.9X</strain>
    </source>
</reference>
<comment type="caution">
    <text evidence="2">The sequence shown here is derived from an EMBL/GenBank/DDBJ whole genome shotgun (WGS) entry which is preliminary data.</text>
</comment>
<dbReference type="EMBL" id="JAGISH010000005">
    <property type="protein sequence ID" value="MBP0482786.1"/>
    <property type="molecule type" value="Genomic_DNA"/>
</dbReference>
<evidence type="ECO:0008006" key="4">
    <source>
        <dbReference type="Google" id="ProtNLM"/>
    </source>
</evidence>
<keyword evidence="1" id="KW-0732">Signal</keyword>
<dbReference type="AlphaFoldDB" id="A0A940MJR1"/>
<dbReference type="RefSeq" id="WP_209360743.1">
    <property type="nucleotide sequence ID" value="NZ_JAGISH010000005.1"/>
</dbReference>
<proteinExistence type="predicted"/>
<dbReference type="Proteomes" id="UP000675940">
    <property type="component" value="Unassembled WGS sequence"/>
</dbReference>
<keyword evidence="3" id="KW-1185">Reference proteome</keyword>
<gene>
    <name evidence="2" type="ORF">J5474_09825</name>
</gene>
<accession>A0A940MJR1</accession>
<feature type="chain" id="PRO_5037897960" description="DUF2092 domain-containing protein" evidence="1">
    <location>
        <begin position="26"/>
        <end position="261"/>
    </location>
</feature>
<name>A0A940MJR1_9RHOB</name>
<feature type="signal peptide" evidence="1">
    <location>
        <begin position="1"/>
        <end position="25"/>
    </location>
</feature>
<protein>
    <recommendedName>
        <fullName evidence="4">DUF2092 domain-containing protein</fullName>
    </recommendedName>
</protein>